<dbReference type="InterPro" id="IPR044845">
    <property type="entry name" value="HPAT/SRGT1-like"/>
</dbReference>
<dbReference type="RefSeq" id="XP_011399679.1">
    <property type="nucleotide sequence ID" value="XM_011401377.1"/>
</dbReference>
<dbReference type="GO" id="GO:0016757">
    <property type="term" value="F:glycosyltransferase activity"/>
    <property type="evidence" value="ECO:0007669"/>
    <property type="project" value="UniProtKB-KW"/>
</dbReference>
<evidence type="ECO:0000313" key="9">
    <source>
        <dbReference type="Proteomes" id="UP000028924"/>
    </source>
</evidence>
<evidence type="ECO:0000256" key="2">
    <source>
        <dbReference type="ARBA" id="ARBA00022676"/>
    </source>
</evidence>
<dbReference type="OrthoDB" id="10259977at2759"/>
<keyword evidence="2" id="KW-0328">Glycosyltransferase</keyword>
<keyword evidence="4" id="KW-0812">Transmembrane</keyword>
<proteinExistence type="predicted"/>
<evidence type="ECO:0000256" key="3">
    <source>
        <dbReference type="ARBA" id="ARBA00022679"/>
    </source>
</evidence>
<dbReference type="PANTHER" id="PTHR31485">
    <property type="entry name" value="PEPTIDYL SERINE ALPHA-GALACTOSYLTRANSFERASE"/>
    <property type="match status" value="1"/>
</dbReference>
<keyword evidence="3" id="KW-0808">Transferase</keyword>
<dbReference type="PANTHER" id="PTHR31485:SF4">
    <property type="entry name" value="HYDROXYPROLINE O-ARABINOSYLTRANSFERASE RDN1"/>
    <property type="match status" value="1"/>
</dbReference>
<evidence type="ECO:0000256" key="5">
    <source>
        <dbReference type="ARBA" id="ARBA00022989"/>
    </source>
</evidence>
<dbReference type="KEGG" id="apro:F751_2715"/>
<dbReference type="GO" id="GO:0016020">
    <property type="term" value="C:membrane"/>
    <property type="evidence" value="ECO:0007669"/>
    <property type="project" value="UniProtKB-SubCell"/>
</dbReference>
<dbReference type="eggNOG" id="ENOG502QQNK">
    <property type="taxonomic scope" value="Eukaryota"/>
</dbReference>
<evidence type="ECO:0000256" key="6">
    <source>
        <dbReference type="ARBA" id="ARBA00023136"/>
    </source>
</evidence>
<evidence type="ECO:0000259" key="7">
    <source>
        <dbReference type="Pfam" id="PF23452"/>
    </source>
</evidence>
<organism evidence="8 9">
    <name type="scientific">Auxenochlorella protothecoides</name>
    <name type="common">Green microalga</name>
    <name type="synonym">Chlorella protothecoides</name>
    <dbReference type="NCBI Taxonomy" id="3075"/>
    <lineage>
        <taxon>Eukaryota</taxon>
        <taxon>Viridiplantae</taxon>
        <taxon>Chlorophyta</taxon>
        <taxon>core chlorophytes</taxon>
        <taxon>Trebouxiophyceae</taxon>
        <taxon>Chlorellales</taxon>
        <taxon>Chlorellaceae</taxon>
        <taxon>Auxenochlorella</taxon>
    </lineage>
</organism>
<reference evidence="8 9" key="1">
    <citation type="journal article" date="2014" name="BMC Genomics">
        <title>Oil accumulation mechanisms of the oleaginous microalga Chlorella protothecoides revealed through its genome, transcriptomes, and proteomes.</title>
        <authorList>
            <person name="Gao C."/>
            <person name="Wang Y."/>
            <person name="Shen Y."/>
            <person name="Yan D."/>
            <person name="He X."/>
            <person name="Dai J."/>
            <person name="Wu Q."/>
        </authorList>
    </citation>
    <scope>NUCLEOTIDE SEQUENCE [LARGE SCALE GENOMIC DNA]</scope>
    <source>
        <strain evidence="8 9">0710</strain>
    </source>
</reference>
<accession>A0A087SLY4</accession>
<evidence type="ECO:0000256" key="1">
    <source>
        <dbReference type="ARBA" id="ARBA00004167"/>
    </source>
</evidence>
<dbReference type="Pfam" id="PF23452">
    <property type="entry name" value="HPAT"/>
    <property type="match status" value="1"/>
</dbReference>
<dbReference type="AlphaFoldDB" id="A0A087SLY4"/>
<sequence>MENPAADSGIPGLVAPSGSDKYHVLVTMNGGIYVTWQSRVCYYWYKRMKALYPDSAMGGFTRIIHGGVADEYMEEIPSVVVDPMPEDIAKLAQGYVVLERPLAFQQWVRRYAAQIPEPYILMSEPDHVFVLPPPLWATPTSIINKFNPKNVPIDQFEPIGNSPVMIHKDQFASIVDLWVNTSLAIKADHEADKEFGWVQEMYAYSIASATADGGPIRYDLHKELMIQPPWDDRLSFEDGTHIYIIHFTYGNDFSEKGAFTPGKIGAWHFDKRDYMAYYPPSDFPQPPKGCNNTAVRRLISSIGEAARSLPDWDSKTAKVEVTDA</sequence>
<keyword evidence="5" id="KW-1133">Transmembrane helix</keyword>
<comment type="subcellular location">
    <subcellularLocation>
        <location evidence="1">Membrane</location>
        <topology evidence="1">Single-pass membrane protein</topology>
    </subcellularLocation>
</comment>
<keyword evidence="6" id="KW-0472">Membrane</keyword>
<feature type="domain" description="Hydroxyproline O-arabinosyltransferase-like" evidence="7">
    <location>
        <begin position="22"/>
        <end position="313"/>
    </location>
</feature>
<dbReference type="InterPro" id="IPR056508">
    <property type="entry name" value="HPAT-like"/>
</dbReference>
<dbReference type="STRING" id="3075.A0A087SLY4"/>
<dbReference type="EMBL" id="KL662131">
    <property type="protein sequence ID" value="KFM26738.1"/>
    <property type="molecule type" value="Genomic_DNA"/>
</dbReference>
<protein>
    <recommendedName>
        <fullName evidence="7">Hydroxyproline O-arabinosyltransferase-like domain-containing protein</fullName>
    </recommendedName>
</protein>
<name>A0A087SLY4_AUXPR</name>
<evidence type="ECO:0000313" key="8">
    <source>
        <dbReference type="EMBL" id="KFM26738.1"/>
    </source>
</evidence>
<evidence type="ECO:0000256" key="4">
    <source>
        <dbReference type="ARBA" id="ARBA00022692"/>
    </source>
</evidence>
<gene>
    <name evidence="8" type="ORF">F751_2715</name>
</gene>
<keyword evidence="9" id="KW-1185">Reference proteome</keyword>
<dbReference type="GeneID" id="23614106"/>
<dbReference type="Proteomes" id="UP000028924">
    <property type="component" value="Unassembled WGS sequence"/>
</dbReference>